<keyword evidence="2" id="KW-0812">Transmembrane</keyword>
<reference evidence="3 4" key="1">
    <citation type="journal article" date="2020" name="Syst. Appl. Microbiol.">
        <title>Alienimonas chondri sp. nov., a novel planctomycete isolated from the biofilm of the red alga Chondrus crispus.</title>
        <authorList>
            <person name="Vitorino I."/>
            <person name="Albuquerque L."/>
            <person name="Wiegand S."/>
            <person name="Kallscheuer N."/>
            <person name="da Costa M.S."/>
            <person name="Lobo-da-Cunha A."/>
            <person name="Jogler C."/>
            <person name="Lage O.M."/>
        </authorList>
    </citation>
    <scope>NUCLEOTIDE SEQUENCE [LARGE SCALE GENOMIC DNA]</scope>
    <source>
        <strain evidence="3 4">LzC2</strain>
    </source>
</reference>
<keyword evidence="2" id="KW-1133">Transmembrane helix</keyword>
<accession>A0ABX1VHR9</accession>
<feature type="region of interest" description="Disordered" evidence="1">
    <location>
        <begin position="1"/>
        <end position="56"/>
    </location>
</feature>
<sequence>MPDRSVTDPLGADRPIGDDPAGEQFRPPGPHHVVDPADVSPEPVLSPNAHEVSDAEGELLVTEAADAPPSWASSRLIAGAVALILMLLTVGIGAWLAGWLSETGDEALRGGVAAPIDAAAPLLERAEPTDALSVSPSIFG</sequence>
<name>A0ABX1VHR9_9PLAN</name>
<comment type="caution">
    <text evidence="3">The sequence shown here is derived from an EMBL/GenBank/DDBJ whole genome shotgun (WGS) entry which is preliminary data.</text>
</comment>
<proteinExistence type="predicted"/>
<dbReference type="EMBL" id="WTPX01000100">
    <property type="protein sequence ID" value="NNJ26813.1"/>
    <property type="molecule type" value="Genomic_DNA"/>
</dbReference>
<evidence type="ECO:0000256" key="1">
    <source>
        <dbReference type="SAM" id="MobiDB-lite"/>
    </source>
</evidence>
<evidence type="ECO:0000313" key="3">
    <source>
        <dbReference type="EMBL" id="NNJ26813.1"/>
    </source>
</evidence>
<evidence type="ECO:0000313" key="4">
    <source>
        <dbReference type="Proteomes" id="UP000609651"/>
    </source>
</evidence>
<keyword evidence="2" id="KW-0472">Membrane</keyword>
<dbReference type="RefSeq" id="WP_171188211.1">
    <property type="nucleotide sequence ID" value="NZ_WTPX01000100.1"/>
</dbReference>
<evidence type="ECO:0000256" key="2">
    <source>
        <dbReference type="SAM" id="Phobius"/>
    </source>
</evidence>
<organism evidence="3 4">
    <name type="scientific">Alienimonas chondri</name>
    <dbReference type="NCBI Taxonomy" id="2681879"/>
    <lineage>
        <taxon>Bacteria</taxon>
        <taxon>Pseudomonadati</taxon>
        <taxon>Planctomycetota</taxon>
        <taxon>Planctomycetia</taxon>
        <taxon>Planctomycetales</taxon>
        <taxon>Planctomycetaceae</taxon>
        <taxon>Alienimonas</taxon>
    </lineage>
</organism>
<keyword evidence="4" id="KW-1185">Reference proteome</keyword>
<feature type="transmembrane region" description="Helical" evidence="2">
    <location>
        <begin position="76"/>
        <end position="100"/>
    </location>
</feature>
<protein>
    <submittedName>
        <fullName evidence="3">Uncharacterized protein</fullName>
    </submittedName>
</protein>
<dbReference type="Proteomes" id="UP000609651">
    <property type="component" value="Unassembled WGS sequence"/>
</dbReference>
<gene>
    <name evidence="3" type="ORF">LzC2_29080</name>
</gene>